<dbReference type="Gene3D" id="3.90.1150.10">
    <property type="entry name" value="Aspartate Aminotransferase, domain 1"/>
    <property type="match status" value="1"/>
</dbReference>
<dbReference type="Gene3D" id="3.40.640.10">
    <property type="entry name" value="Type I PLP-dependent aspartate aminotransferase-like (Major domain)"/>
    <property type="match status" value="1"/>
</dbReference>
<dbReference type="InterPro" id="IPR000524">
    <property type="entry name" value="Tscrpt_reg_HTH_GntR"/>
</dbReference>
<dbReference type="STRING" id="1348114.OM33_03685"/>
<evidence type="ECO:0000313" key="7">
    <source>
        <dbReference type="EMBL" id="AIY64351.1"/>
    </source>
</evidence>
<dbReference type="Pfam" id="PF00155">
    <property type="entry name" value="Aminotran_1_2"/>
    <property type="match status" value="1"/>
</dbReference>
<dbReference type="HOGENOM" id="CLU_017584_0_0_6"/>
<dbReference type="GO" id="GO:0003700">
    <property type="term" value="F:DNA-binding transcription factor activity"/>
    <property type="evidence" value="ECO:0007669"/>
    <property type="project" value="InterPro"/>
</dbReference>
<dbReference type="InterPro" id="IPR004839">
    <property type="entry name" value="Aminotransferase_I/II_large"/>
</dbReference>
<dbReference type="Gene3D" id="1.10.10.10">
    <property type="entry name" value="Winged helix-like DNA-binding domain superfamily/Winged helix DNA-binding domain"/>
    <property type="match status" value="1"/>
</dbReference>
<dbReference type="InterPro" id="IPR015424">
    <property type="entry name" value="PyrdxlP-dep_Trfase"/>
</dbReference>
<dbReference type="InterPro" id="IPR015421">
    <property type="entry name" value="PyrdxlP-dep_Trfase_major"/>
</dbReference>
<protein>
    <recommendedName>
        <fullName evidence="6">HTH gntR-type domain-containing protein</fullName>
    </recommendedName>
</protein>
<comment type="similarity">
    <text evidence="1">In the C-terminal section; belongs to the class-I pyridoxal-phosphate-dependent aminotransferase family.</text>
</comment>
<evidence type="ECO:0000256" key="4">
    <source>
        <dbReference type="ARBA" id="ARBA00023125"/>
    </source>
</evidence>
<dbReference type="PANTHER" id="PTHR46577">
    <property type="entry name" value="HTH-TYPE TRANSCRIPTIONAL REGULATORY PROTEIN GABR"/>
    <property type="match status" value="1"/>
</dbReference>
<keyword evidence="2" id="KW-0663">Pyridoxal phosphate</keyword>
<dbReference type="SUPFAM" id="SSF46785">
    <property type="entry name" value="Winged helix' DNA-binding domain"/>
    <property type="match status" value="1"/>
</dbReference>
<dbReference type="SMART" id="SM00345">
    <property type="entry name" value="HTH_GNTR"/>
    <property type="match status" value="1"/>
</dbReference>
<keyword evidence="5" id="KW-0804">Transcription</keyword>
<evidence type="ECO:0000256" key="1">
    <source>
        <dbReference type="ARBA" id="ARBA00005384"/>
    </source>
</evidence>
<dbReference type="PANTHER" id="PTHR46577:SF2">
    <property type="entry name" value="TRANSCRIPTIONAL REGULATORY PROTEIN"/>
    <property type="match status" value="1"/>
</dbReference>
<reference evidence="7 8" key="1">
    <citation type="submission" date="2014-11" db="EMBL/GenBank/DDBJ databases">
        <title>Complete Genome Sequence of Pseudoalteromonas sp. Strain OCN003 Isolated from Kaneohe Bay, Oahu, Hawaii.</title>
        <authorList>
            <person name="Beurmann S."/>
            <person name="Videau P."/>
            <person name="Ushijima B."/>
            <person name="Smith A.M."/>
            <person name="Aeby G.S."/>
            <person name="Callahan S.M."/>
            <person name="Belcaid M."/>
        </authorList>
    </citation>
    <scope>NUCLEOTIDE SEQUENCE [LARGE SCALE GENOMIC DNA]</scope>
    <source>
        <strain evidence="7 8">OCN003</strain>
    </source>
</reference>
<dbReference type="CDD" id="cd00609">
    <property type="entry name" value="AAT_like"/>
    <property type="match status" value="1"/>
</dbReference>
<dbReference type="GO" id="GO:0030170">
    <property type="term" value="F:pyridoxal phosphate binding"/>
    <property type="evidence" value="ECO:0007669"/>
    <property type="project" value="InterPro"/>
</dbReference>
<evidence type="ECO:0000256" key="5">
    <source>
        <dbReference type="ARBA" id="ARBA00023163"/>
    </source>
</evidence>
<proteinExistence type="inferred from homology"/>
<dbReference type="EMBL" id="CP009888">
    <property type="protein sequence ID" value="AIY64351.1"/>
    <property type="molecule type" value="Genomic_DNA"/>
</dbReference>
<dbReference type="Pfam" id="PF00392">
    <property type="entry name" value="GntR"/>
    <property type="match status" value="1"/>
</dbReference>
<dbReference type="RefSeq" id="WP_038638912.1">
    <property type="nucleotide sequence ID" value="NZ_CP009888.1"/>
</dbReference>
<keyword evidence="8" id="KW-1185">Reference proteome</keyword>
<evidence type="ECO:0000256" key="3">
    <source>
        <dbReference type="ARBA" id="ARBA00023015"/>
    </source>
</evidence>
<dbReference type="InterPro" id="IPR036388">
    <property type="entry name" value="WH-like_DNA-bd_sf"/>
</dbReference>
<evidence type="ECO:0000259" key="6">
    <source>
        <dbReference type="PROSITE" id="PS50949"/>
    </source>
</evidence>
<evidence type="ECO:0000256" key="2">
    <source>
        <dbReference type="ARBA" id="ARBA00022898"/>
    </source>
</evidence>
<dbReference type="PROSITE" id="PS50949">
    <property type="entry name" value="HTH_GNTR"/>
    <property type="match status" value="1"/>
</dbReference>
<accession>A0A0A7EE58</accession>
<name>A0A0A7EE58_9GAMM</name>
<dbReference type="KEGG" id="pseo:OM33_03685"/>
<dbReference type="InterPro" id="IPR015422">
    <property type="entry name" value="PyrdxlP-dep_Trfase_small"/>
</dbReference>
<dbReference type="eggNOG" id="COG1167">
    <property type="taxonomic scope" value="Bacteria"/>
</dbReference>
<keyword evidence="4" id="KW-0238">DNA-binding</keyword>
<dbReference type="AlphaFoldDB" id="A0A0A7EE58"/>
<dbReference type="OrthoDB" id="9804020at2"/>
<dbReference type="SUPFAM" id="SSF53383">
    <property type="entry name" value="PLP-dependent transferases"/>
    <property type="match status" value="1"/>
</dbReference>
<evidence type="ECO:0000313" key="8">
    <source>
        <dbReference type="Proteomes" id="UP000030341"/>
    </source>
</evidence>
<dbReference type="CDD" id="cd07377">
    <property type="entry name" value="WHTH_GntR"/>
    <property type="match status" value="1"/>
</dbReference>
<sequence length="473" mass="53860">MPHFKYRQLTDYYHQLIVSGEYVNGDKLPSVRALSKEHNVSISTSTKVLNELELAGLVTAKAKSGYFVTQQNDDLLFGFGDKVINKRDLNALSLAESVQYSFNDESILPLSCTGPSTVLDNEATLNKFYRKAFSKRPFRLQQDNFELGLPELRYALAKHLEFSQELQFSENILITHGRSDALNLALVSLGLLHEKVAVEAPCSFFINANLQQLNIETVAVPMQADFTKEIALMDEAFLSEPFRAYIFNPNFNDPTGRLLSDDNKQALITWAQSRNVILIEYDRGELYFSGQRPKSIIHLLQSHHKTPAISIGDFSDTVSFSFSLGYMVCHQCVDMCSFTKHITVEKPDMISQMMLSEMITSLEYRKLLARLRKQMWQQYCLTKALLKPLYSHLSVAVVKGGPCIWFKLPRGKSSELLFQRLLKRNIAIAPGKMFLANNDFENYFRITFALPWEPRMVEGLSVLVEETLLFLAS</sequence>
<dbReference type="Proteomes" id="UP000030341">
    <property type="component" value="Chromosome 1"/>
</dbReference>
<dbReference type="InterPro" id="IPR051446">
    <property type="entry name" value="HTH_trans_reg/aminotransferase"/>
</dbReference>
<gene>
    <name evidence="7" type="ORF">OM33_03685</name>
</gene>
<feature type="domain" description="HTH gntR-type" evidence="6">
    <location>
        <begin position="3"/>
        <end position="71"/>
    </location>
</feature>
<dbReference type="InterPro" id="IPR036390">
    <property type="entry name" value="WH_DNA-bd_sf"/>
</dbReference>
<keyword evidence="3" id="KW-0805">Transcription regulation</keyword>
<organism evidence="7 8">
    <name type="scientific">Pseudoalteromonas piratica</name>
    <dbReference type="NCBI Taxonomy" id="1348114"/>
    <lineage>
        <taxon>Bacteria</taxon>
        <taxon>Pseudomonadati</taxon>
        <taxon>Pseudomonadota</taxon>
        <taxon>Gammaproteobacteria</taxon>
        <taxon>Alteromonadales</taxon>
        <taxon>Pseudoalteromonadaceae</taxon>
        <taxon>Pseudoalteromonas</taxon>
    </lineage>
</organism>
<dbReference type="GO" id="GO:0003677">
    <property type="term" value="F:DNA binding"/>
    <property type="evidence" value="ECO:0007669"/>
    <property type="project" value="UniProtKB-KW"/>
</dbReference>